<sequence>MSKKDLFIASLVGGAIGDALGYTVEFMKLEEI</sequence>
<name>A0ABU0FWN7_9BACI</name>
<dbReference type="Proteomes" id="UP001242313">
    <property type="component" value="Unassembled WGS sequence"/>
</dbReference>
<proteinExistence type="predicted"/>
<accession>A0ABU0FWN7</accession>
<evidence type="ECO:0000313" key="2">
    <source>
        <dbReference type="Proteomes" id="UP001242313"/>
    </source>
</evidence>
<dbReference type="RefSeq" id="WP_241768532.1">
    <property type="nucleotide sequence ID" value="NZ_JAUSUN010000015.1"/>
</dbReference>
<dbReference type="InterPro" id="IPR036705">
    <property type="entry name" value="Ribosyl_crysJ1_sf"/>
</dbReference>
<gene>
    <name evidence="1" type="ORF">J2S25_002543</name>
</gene>
<evidence type="ECO:0000313" key="1">
    <source>
        <dbReference type="EMBL" id="MDQ0414334.1"/>
    </source>
</evidence>
<dbReference type="EMBL" id="JAUSUN010000015">
    <property type="protein sequence ID" value="MDQ0414334.1"/>
    <property type="molecule type" value="Genomic_DNA"/>
</dbReference>
<organism evidence="1 2">
    <name type="scientific">Mesobacillus stamsii</name>
    <dbReference type="NCBI Taxonomy" id="225347"/>
    <lineage>
        <taxon>Bacteria</taxon>
        <taxon>Bacillati</taxon>
        <taxon>Bacillota</taxon>
        <taxon>Bacilli</taxon>
        <taxon>Bacillales</taxon>
        <taxon>Bacillaceae</taxon>
        <taxon>Mesobacillus</taxon>
    </lineage>
</organism>
<comment type="caution">
    <text evidence="1">The sequence shown here is derived from an EMBL/GenBank/DDBJ whole genome shotgun (WGS) entry which is preliminary data.</text>
</comment>
<protein>
    <submittedName>
        <fullName evidence="1">ADP-ribosylglycohydrolase</fullName>
    </submittedName>
</protein>
<keyword evidence="2" id="KW-1185">Reference proteome</keyword>
<dbReference type="SUPFAM" id="SSF101478">
    <property type="entry name" value="ADP-ribosylglycohydrolase"/>
    <property type="match status" value="1"/>
</dbReference>
<reference evidence="1 2" key="1">
    <citation type="submission" date="2023-07" db="EMBL/GenBank/DDBJ databases">
        <title>Genomic Encyclopedia of Type Strains, Phase IV (KMG-IV): sequencing the most valuable type-strain genomes for metagenomic binning, comparative biology and taxonomic classification.</title>
        <authorList>
            <person name="Goeker M."/>
        </authorList>
    </citation>
    <scope>NUCLEOTIDE SEQUENCE [LARGE SCALE GENOMIC DNA]</scope>
    <source>
        <strain evidence="1 2">DSM 19598</strain>
    </source>
</reference>
<dbReference type="Gene3D" id="1.10.4080.10">
    <property type="entry name" value="ADP-ribosylation/Crystallin J1"/>
    <property type="match status" value="1"/>
</dbReference>